<reference evidence="2" key="1">
    <citation type="journal article" name="BMC Genomics">
        <title>Long-read sequencing and de novo genome assembly of marine medaka (Oryzias melastigma).</title>
        <authorList>
            <person name="Liang P."/>
            <person name="Saqib H.S.A."/>
            <person name="Ni X."/>
            <person name="Shen Y."/>
        </authorList>
    </citation>
    <scope>NUCLEOTIDE SEQUENCE</scope>
    <source>
        <strain evidence="2">Bigg-433</strain>
    </source>
</reference>
<dbReference type="Proteomes" id="UP000646548">
    <property type="component" value="Unassembled WGS sequence"/>
</dbReference>
<feature type="region of interest" description="Disordered" evidence="1">
    <location>
        <begin position="35"/>
        <end position="72"/>
    </location>
</feature>
<proteinExistence type="predicted"/>
<name>A0A834L1T1_ORYME</name>
<feature type="compositionally biased region" description="Basic residues" evidence="1">
    <location>
        <begin position="63"/>
        <end position="72"/>
    </location>
</feature>
<gene>
    <name evidence="2" type="ORF">FQA47_023929</name>
</gene>
<evidence type="ECO:0000313" key="2">
    <source>
        <dbReference type="EMBL" id="KAF6739897.1"/>
    </source>
</evidence>
<organism evidence="2 3">
    <name type="scientific">Oryzias melastigma</name>
    <name type="common">Marine medaka</name>
    <dbReference type="NCBI Taxonomy" id="30732"/>
    <lineage>
        <taxon>Eukaryota</taxon>
        <taxon>Metazoa</taxon>
        <taxon>Chordata</taxon>
        <taxon>Craniata</taxon>
        <taxon>Vertebrata</taxon>
        <taxon>Euteleostomi</taxon>
        <taxon>Actinopterygii</taxon>
        <taxon>Neopterygii</taxon>
        <taxon>Teleostei</taxon>
        <taxon>Neoteleostei</taxon>
        <taxon>Acanthomorphata</taxon>
        <taxon>Ovalentaria</taxon>
        <taxon>Atherinomorphae</taxon>
        <taxon>Beloniformes</taxon>
        <taxon>Adrianichthyidae</taxon>
        <taxon>Oryziinae</taxon>
        <taxon>Oryzias</taxon>
    </lineage>
</organism>
<dbReference type="EMBL" id="WKFB01000002">
    <property type="protein sequence ID" value="KAF6739897.1"/>
    <property type="molecule type" value="Genomic_DNA"/>
</dbReference>
<feature type="compositionally biased region" description="Basic and acidic residues" evidence="1">
    <location>
        <begin position="47"/>
        <end position="62"/>
    </location>
</feature>
<comment type="caution">
    <text evidence="2">The sequence shown here is derived from an EMBL/GenBank/DDBJ whole genome shotgun (WGS) entry which is preliminary data.</text>
</comment>
<dbReference type="AlphaFoldDB" id="A0A834L1T1"/>
<accession>A0A834L1T1</accession>
<protein>
    <submittedName>
        <fullName evidence="2">Uncharacterized protein</fullName>
    </submittedName>
</protein>
<evidence type="ECO:0000313" key="3">
    <source>
        <dbReference type="Proteomes" id="UP000646548"/>
    </source>
</evidence>
<evidence type="ECO:0000256" key="1">
    <source>
        <dbReference type="SAM" id="MobiDB-lite"/>
    </source>
</evidence>
<sequence length="72" mass="7990">MRGKGVCVCVDREGGKGVPDRQTCSGGELWYQHAASDMGSRPQGRKACREMGREGTLEERQPAVRRGKRNKK</sequence>